<dbReference type="InterPro" id="IPR001633">
    <property type="entry name" value="EAL_dom"/>
</dbReference>
<organism evidence="2 3">
    <name type="scientific">Marinospirillum insulare</name>
    <dbReference type="NCBI Taxonomy" id="217169"/>
    <lineage>
        <taxon>Bacteria</taxon>
        <taxon>Pseudomonadati</taxon>
        <taxon>Pseudomonadota</taxon>
        <taxon>Gammaproteobacteria</taxon>
        <taxon>Oceanospirillales</taxon>
        <taxon>Oceanospirillaceae</taxon>
        <taxon>Marinospirillum</taxon>
    </lineage>
</organism>
<dbReference type="InterPro" id="IPR014408">
    <property type="entry name" value="dGMP_Pdiesterase_EAL/HD-GYP"/>
</dbReference>
<keyword evidence="3" id="KW-1185">Reference proteome</keyword>
<dbReference type="PANTHER" id="PTHR33525">
    <property type="match status" value="1"/>
</dbReference>
<dbReference type="PANTHER" id="PTHR33525:SF4">
    <property type="entry name" value="CYCLIC DI-GMP PHOSPHODIESTERASE CDGJ"/>
    <property type="match status" value="1"/>
</dbReference>
<dbReference type="SUPFAM" id="SSF141868">
    <property type="entry name" value="EAL domain-like"/>
    <property type="match status" value="1"/>
</dbReference>
<dbReference type="Gene3D" id="1.10.3210.10">
    <property type="entry name" value="Hypothetical protein af1432"/>
    <property type="match status" value="1"/>
</dbReference>
<dbReference type="InterPro" id="IPR035919">
    <property type="entry name" value="EAL_sf"/>
</dbReference>
<dbReference type="EMBL" id="BSOR01000029">
    <property type="protein sequence ID" value="GLR64295.1"/>
    <property type="molecule type" value="Genomic_DNA"/>
</dbReference>
<protein>
    <submittedName>
        <fullName evidence="2">Histidine kinase</fullName>
    </submittedName>
</protein>
<gene>
    <name evidence="2" type="primary">yuxH</name>
    <name evidence="2" type="ORF">GCM10007878_17330</name>
</gene>
<keyword evidence="2" id="KW-0418">Kinase</keyword>
<dbReference type="Proteomes" id="UP001156682">
    <property type="component" value="Unassembled WGS sequence"/>
</dbReference>
<dbReference type="GO" id="GO:0016301">
    <property type="term" value="F:kinase activity"/>
    <property type="evidence" value="ECO:0007669"/>
    <property type="project" value="UniProtKB-KW"/>
</dbReference>
<dbReference type="PROSITE" id="PS51833">
    <property type="entry name" value="HDOD"/>
    <property type="match status" value="1"/>
</dbReference>
<dbReference type="SUPFAM" id="SSF109604">
    <property type="entry name" value="HD-domain/PDEase-like"/>
    <property type="match status" value="1"/>
</dbReference>
<dbReference type="InterPro" id="IPR013976">
    <property type="entry name" value="HDOD"/>
</dbReference>
<proteinExistence type="predicted"/>
<dbReference type="SMART" id="SM00052">
    <property type="entry name" value="EAL"/>
    <property type="match status" value="1"/>
</dbReference>
<dbReference type="InterPro" id="IPR052340">
    <property type="entry name" value="RNase_Y/CdgJ"/>
</dbReference>
<dbReference type="PIRSF" id="PIRSF003180">
    <property type="entry name" value="DiGMPpdiest_YuxH"/>
    <property type="match status" value="1"/>
</dbReference>
<reference evidence="3" key="1">
    <citation type="journal article" date="2019" name="Int. J. Syst. Evol. Microbiol.">
        <title>The Global Catalogue of Microorganisms (GCM) 10K type strain sequencing project: providing services to taxonomists for standard genome sequencing and annotation.</title>
        <authorList>
            <consortium name="The Broad Institute Genomics Platform"/>
            <consortium name="The Broad Institute Genome Sequencing Center for Infectious Disease"/>
            <person name="Wu L."/>
            <person name="Ma J."/>
        </authorList>
    </citation>
    <scope>NUCLEOTIDE SEQUENCE [LARGE SCALE GENOMIC DNA]</scope>
    <source>
        <strain evidence="3">NBRC 100033</strain>
    </source>
</reference>
<keyword evidence="2" id="KW-0808">Transferase</keyword>
<evidence type="ECO:0000313" key="2">
    <source>
        <dbReference type="EMBL" id="GLR64295.1"/>
    </source>
</evidence>
<name>A0ABQ6A2H8_9GAMM</name>
<evidence type="ECO:0000313" key="3">
    <source>
        <dbReference type="Proteomes" id="UP001156682"/>
    </source>
</evidence>
<comment type="caution">
    <text evidence="2">The sequence shown here is derived from an EMBL/GenBank/DDBJ whole genome shotgun (WGS) entry which is preliminary data.</text>
</comment>
<dbReference type="Gene3D" id="3.20.20.450">
    <property type="entry name" value="EAL domain"/>
    <property type="match status" value="1"/>
</dbReference>
<evidence type="ECO:0000259" key="1">
    <source>
        <dbReference type="PROSITE" id="PS51833"/>
    </source>
</evidence>
<sequence>MSETKDVESVAEENYCIALQPICDAEMRHVADELLYRSSATATFAQVDDDLMATARVINATFLENGIENLIGNRKLFFNAPKEWILKPELLPPHPDQVVVEVLESVTGEPEIVEALKKVRKLGYDVALDDFILNDETRPLLDVATIIKVDLFEPVLEEDIAEYKSRGIRLLAEKVEDLESFNHYKQMGFEMFQGYFYARPEVHKETSRKGRANNHGAQIRILSELQTEEPDYELLENYIAQDPQLTFMLLKYVNSAAFRRRNEITTIHQALNTLGLDRVRSIVTTVMLANNGPASRLLLPQALTRAEMCQIIASETSDINPRSAFMLGLMSMMDLLMAMEMSELMEQLPLSQEIKNAILLREGRLGKLLNLVIAFEHAQLNGKSPELVTRLNKAWLESQKWTNEVMGEVEY</sequence>
<dbReference type="RefSeq" id="WP_051610257.1">
    <property type="nucleotide sequence ID" value="NZ_BSOR01000029.1"/>
</dbReference>
<feature type="domain" description="HDOD" evidence="1">
    <location>
        <begin position="211"/>
        <end position="397"/>
    </location>
</feature>
<accession>A0ABQ6A2H8</accession>
<dbReference type="Pfam" id="PF08668">
    <property type="entry name" value="HDOD"/>
    <property type="match status" value="1"/>
</dbReference>